<dbReference type="EMBL" id="LQPZ01000008">
    <property type="protein sequence ID" value="ORX08135.1"/>
    <property type="molecule type" value="Genomic_DNA"/>
</dbReference>
<feature type="region of interest" description="Disordered" evidence="1">
    <location>
        <begin position="19"/>
        <end position="49"/>
    </location>
</feature>
<name>A0A1X2EPX4_9MYCO</name>
<protein>
    <recommendedName>
        <fullName evidence="5">DUF4878 domain-containing protein</fullName>
    </recommendedName>
</protein>
<evidence type="ECO:0000313" key="3">
    <source>
        <dbReference type="EMBL" id="ORX08135.1"/>
    </source>
</evidence>
<sequence length="150" mass="15613">MLVAAAAAALVAVPAAACGSKTAAPPDPAPATAAPSPATSSSAAPASEDDLVRQTLTAYQNAYNTEDWDRYLDLTCAAARELLTGAAMERLKETRAAQGLTDTTVTAVDVRGDAATATLDARNELLGRRTIELDLVREDGWKVCQLTPVR</sequence>
<accession>A0A1X2EPX4</accession>
<comment type="caution">
    <text evidence="3">The sequence shown here is derived from an EMBL/GenBank/DDBJ whole genome shotgun (WGS) entry which is preliminary data.</text>
</comment>
<proteinExistence type="predicted"/>
<dbReference type="STRING" id="1798.AWC30_04345"/>
<gene>
    <name evidence="3" type="ORF">AWC30_04345</name>
</gene>
<dbReference type="SUPFAM" id="SSF54427">
    <property type="entry name" value="NTF2-like"/>
    <property type="match status" value="1"/>
</dbReference>
<dbReference type="Proteomes" id="UP000193090">
    <property type="component" value="Unassembled WGS sequence"/>
</dbReference>
<evidence type="ECO:0008006" key="5">
    <source>
        <dbReference type="Google" id="ProtNLM"/>
    </source>
</evidence>
<evidence type="ECO:0000256" key="1">
    <source>
        <dbReference type="SAM" id="MobiDB-lite"/>
    </source>
</evidence>
<dbReference type="AlphaFoldDB" id="A0A1X2EPX4"/>
<feature type="compositionally biased region" description="Low complexity" evidence="1">
    <location>
        <begin position="30"/>
        <end position="46"/>
    </location>
</feature>
<keyword evidence="2" id="KW-0732">Signal</keyword>
<organism evidence="3 4">
    <name type="scientific">Mycolicibacillus trivialis</name>
    <dbReference type="NCBI Taxonomy" id="1798"/>
    <lineage>
        <taxon>Bacteria</taxon>
        <taxon>Bacillati</taxon>
        <taxon>Actinomycetota</taxon>
        <taxon>Actinomycetes</taxon>
        <taxon>Mycobacteriales</taxon>
        <taxon>Mycobacteriaceae</taxon>
        <taxon>Mycolicibacillus</taxon>
    </lineage>
</organism>
<evidence type="ECO:0000313" key="4">
    <source>
        <dbReference type="Proteomes" id="UP000193090"/>
    </source>
</evidence>
<evidence type="ECO:0000256" key="2">
    <source>
        <dbReference type="SAM" id="SignalP"/>
    </source>
</evidence>
<reference evidence="3 4" key="1">
    <citation type="submission" date="2016-01" db="EMBL/GenBank/DDBJ databases">
        <title>The new phylogeny of the genus Mycobacterium.</title>
        <authorList>
            <person name="Tarcisio F."/>
            <person name="Conor M."/>
            <person name="Antonella G."/>
            <person name="Elisabetta G."/>
            <person name="Giulia F.S."/>
            <person name="Sara T."/>
            <person name="Anna F."/>
            <person name="Clotilde B."/>
            <person name="Roberto B."/>
            <person name="Veronica D.S."/>
            <person name="Fabio R."/>
            <person name="Monica P."/>
            <person name="Olivier J."/>
            <person name="Enrico T."/>
            <person name="Nicola S."/>
        </authorList>
    </citation>
    <scope>NUCLEOTIDE SEQUENCE [LARGE SCALE GENOMIC DNA]</scope>
    <source>
        <strain evidence="3 4">DSM 44153</strain>
    </source>
</reference>
<keyword evidence="4" id="KW-1185">Reference proteome</keyword>
<feature type="signal peptide" evidence="2">
    <location>
        <begin position="1"/>
        <end position="17"/>
    </location>
</feature>
<dbReference type="InterPro" id="IPR032710">
    <property type="entry name" value="NTF2-like_dom_sf"/>
</dbReference>
<feature type="chain" id="PRO_5012981910" description="DUF4878 domain-containing protein" evidence="2">
    <location>
        <begin position="18"/>
        <end position="150"/>
    </location>
</feature>